<dbReference type="Gene3D" id="3.10.350.10">
    <property type="entry name" value="LysM domain"/>
    <property type="match status" value="1"/>
</dbReference>
<sequence>MNTQYFPKLKKIFLSASLTILAACAGNPASGPVPEGHYRVQSGDNLYRIGLRFGQSVKTLAEWNNLHDTSKIEVGQVLRVRSRGVITASSPHRAASRSGESQQVAPVNRLNLQWPVENGAVNIVEQYNGNSNKGIDIKGELGTPVKAAASGKVLYAGEGLRGYGKLVLVSHNSSTLTAYAHNDSISVQKGQTVQQGQTIATMGSTDTDRVKLHFEVRINGKAVNPMLYLR</sequence>
<accession>A0A1X3CJR0</accession>
<dbReference type="SUPFAM" id="SSF51261">
    <property type="entry name" value="Duplicated hybrid motif"/>
    <property type="match status" value="1"/>
</dbReference>
<dbReference type="CDD" id="cd12797">
    <property type="entry name" value="M23_peptidase"/>
    <property type="match status" value="1"/>
</dbReference>
<dbReference type="InterPro" id="IPR018392">
    <property type="entry name" value="LysM"/>
</dbReference>
<dbReference type="Pfam" id="PF01551">
    <property type="entry name" value="Peptidase_M23"/>
    <property type="match status" value="1"/>
</dbReference>
<dbReference type="InterPro" id="IPR011055">
    <property type="entry name" value="Dup_hybrid_motif"/>
</dbReference>
<reference evidence="4 5" key="1">
    <citation type="submission" date="2018-12" db="EMBL/GenBank/DDBJ databases">
        <authorList>
            <consortium name="Pathogen Informatics"/>
        </authorList>
    </citation>
    <scope>NUCLEOTIDE SEQUENCE [LARGE SCALE GENOMIC DNA]</scope>
    <source>
        <strain evidence="4 5">NCTC12227</strain>
    </source>
</reference>
<dbReference type="OrthoDB" id="9795421at2"/>
<dbReference type="AlphaFoldDB" id="A0A1X3CJR0"/>
<evidence type="ECO:0000256" key="1">
    <source>
        <dbReference type="ARBA" id="ARBA00038420"/>
    </source>
</evidence>
<dbReference type="InterPro" id="IPR050570">
    <property type="entry name" value="Cell_wall_metabolism_enzyme"/>
</dbReference>
<dbReference type="STRING" id="326522.BWD08_06480"/>
<dbReference type="KEGG" id="nani:NCTC12227_01264"/>
<dbReference type="InterPro" id="IPR016047">
    <property type="entry name" value="M23ase_b-sheet_dom"/>
</dbReference>
<organism evidence="4 5">
    <name type="scientific">Neisseria animaloris</name>
    <dbReference type="NCBI Taxonomy" id="326522"/>
    <lineage>
        <taxon>Bacteria</taxon>
        <taxon>Pseudomonadati</taxon>
        <taxon>Pseudomonadota</taxon>
        <taxon>Betaproteobacteria</taxon>
        <taxon>Neisseriales</taxon>
        <taxon>Neisseriaceae</taxon>
        <taxon>Neisseria</taxon>
    </lineage>
</organism>
<dbReference type="SMART" id="SM00257">
    <property type="entry name" value="LysM"/>
    <property type="match status" value="1"/>
</dbReference>
<name>A0A1X3CJR0_9NEIS</name>
<dbReference type="InterPro" id="IPR036779">
    <property type="entry name" value="LysM_dom_sf"/>
</dbReference>
<dbReference type="GO" id="GO:0004222">
    <property type="term" value="F:metalloendopeptidase activity"/>
    <property type="evidence" value="ECO:0007669"/>
    <property type="project" value="TreeGrafter"/>
</dbReference>
<proteinExistence type="inferred from homology"/>
<feature type="domain" description="LysM" evidence="3">
    <location>
        <begin position="36"/>
        <end position="80"/>
    </location>
</feature>
<dbReference type="PROSITE" id="PS51782">
    <property type="entry name" value="LYSM"/>
    <property type="match status" value="1"/>
</dbReference>
<dbReference type="RefSeq" id="WP_085390329.1">
    <property type="nucleotide sequence ID" value="NZ_LR134440.1"/>
</dbReference>
<evidence type="ECO:0000259" key="3">
    <source>
        <dbReference type="PROSITE" id="PS51782"/>
    </source>
</evidence>
<evidence type="ECO:0000313" key="5">
    <source>
        <dbReference type="Proteomes" id="UP000268229"/>
    </source>
</evidence>
<evidence type="ECO:0000313" key="4">
    <source>
        <dbReference type="EMBL" id="VEJ21522.1"/>
    </source>
</evidence>
<feature type="chain" id="PRO_5030037435" evidence="2">
    <location>
        <begin position="26"/>
        <end position="230"/>
    </location>
</feature>
<comment type="similarity">
    <text evidence="1">Belongs to the E.coli NlpD/Haemophilus LppB family.</text>
</comment>
<dbReference type="Pfam" id="PF01476">
    <property type="entry name" value="LysM"/>
    <property type="match status" value="1"/>
</dbReference>
<dbReference type="EMBL" id="LR134516">
    <property type="protein sequence ID" value="VEJ21522.1"/>
    <property type="molecule type" value="Genomic_DNA"/>
</dbReference>
<feature type="signal peptide" evidence="2">
    <location>
        <begin position="1"/>
        <end position="25"/>
    </location>
</feature>
<protein>
    <submittedName>
        <fullName evidence="4">Membrane peptidase</fullName>
    </submittedName>
</protein>
<keyword evidence="2" id="KW-0732">Signal</keyword>
<evidence type="ECO:0000256" key="2">
    <source>
        <dbReference type="SAM" id="SignalP"/>
    </source>
</evidence>
<dbReference type="Proteomes" id="UP000268229">
    <property type="component" value="Chromosome"/>
</dbReference>
<dbReference type="Gene3D" id="2.70.70.10">
    <property type="entry name" value="Glucose Permease (Domain IIA)"/>
    <property type="match status" value="1"/>
</dbReference>
<dbReference type="CDD" id="cd00118">
    <property type="entry name" value="LysM"/>
    <property type="match status" value="1"/>
</dbReference>
<keyword evidence="5" id="KW-1185">Reference proteome</keyword>
<dbReference type="PANTHER" id="PTHR21666">
    <property type="entry name" value="PEPTIDASE-RELATED"/>
    <property type="match status" value="1"/>
</dbReference>
<gene>
    <name evidence="4" type="primary">nlpD_2</name>
    <name evidence="4" type="ORF">NCTC12227_01264</name>
</gene>
<dbReference type="PANTHER" id="PTHR21666:SF263">
    <property type="entry name" value="MUREIN HYDROLASE ACTIVATOR NLPD"/>
    <property type="match status" value="1"/>
</dbReference>